<evidence type="ECO:0000256" key="1">
    <source>
        <dbReference type="SAM" id="MobiDB-lite"/>
    </source>
</evidence>
<dbReference type="InterPro" id="IPR016208">
    <property type="entry name" value="Ald_Oxase/xanthine_DH-like"/>
</dbReference>
<dbReference type="GO" id="GO:0005506">
    <property type="term" value="F:iron ion binding"/>
    <property type="evidence" value="ECO:0007669"/>
    <property type="project" value="InterPro"/>
</dbReference>
<comment type="caution">
    <text evidence="2">The sequence shown here is derived from an EMBL/GenBank/DDBJ whole genome shotgun (WGS) entry which is preliminary data.</text>
</comment>
<dbReference type="AlphaFoldDB" id="A0AA41N2Z3"/>
<feature type="compositionally biased region" description="Basic and acidic residues" evidence="1">
    <location>
        <begin position="1"/>
        <end position="13"/>
    </location>
</feature>
<protein>
    <submittedName>
        <fullName evidence="2">Aldehyde oxidase</fullName>
    </submittedName>
</protein>
<dbReference type="PANTHER" id="PTHR45444:SF3">
    <property type="entry name" value="XANTHINE DEHYDROGENASE"/>
    <property type="match status" value="1"/>
</dbReference>
<sequence>MEMPRRQTADNSREQTSSVRNKDCEHEKSSWMRDVQWWRKTCYRVPSGCTWDPVRPYTIPSVIDIPEELHVALPTPKQNQKAICSSKGQGESRMFLGSLVFFATTDAVASACRETGLTPVLAMNSPATPELI</sequence>
<evidence type="ECO:0000313" key="3">
    <source>
        <dbReference type="Proteomes" id="UP001166674"/>
    </source>
</evidence>
<name>A0AA41N2Z3_SCICA</name>
<reference evidence="2" key="1">
    <citation type="submission" date="2020-03" db="EMBL/GenBank/DDBJ databases">
        <title>Studies in the Genomics of Life Span.</title>
        <authorList>
            <person name="Glass D."/>
        </authorList>
    </citation>
    <scope>NUCLEOTIDE SEQUENCE</scope>
    <source>
        <strain evidence="2">SUZIE</strain>
        <tissue evidence="2">Muscle</tissue>
    </source>
</reference>
<organism evidence="2 3">
    <name type="scientific">Sciurus carolinensis</name>
    <name type="common">Eastern gray squirrel</name>
    <dbReference type="NCBI Taxonomy" id="30640"/>
    <lineage>
        <taxon>Eukaryota</taxon>
        <taxon>Metazoa</taxon>
        <taxon>Chordata</taxon>
        <taxon>Craniata</taxon>
        <taxon>Vertebrata</taxon>
        <taxon>Euteleostomi</taxon>
        <taxon>Mammalia</taxon>
        <taxon>Eutheria</taxon>
        <taxon>Euarchontoglires</taxon>
        <taxon>Glires</taxon>
        <taxon>Rodentia</taxon>
        <taxon>Sciuromorpha</taxon>
        <taxon>Sciuridae</taxon>
        <taxon>Sciurinae</taxon>
        <taxon>Sciurini</taxon>
        <taxon>Sciurus</taxon>
    </lineage>
</organism>
<dbReference type="Proteomes" id="UP001166674">
    <property type="component" value="Unassembled WGS sequence"/>
</dbReference>
<accession>A0AA41N2Z3</accession>
<dbReference type="Gene3D" id="3.30.365.10">
    <property type="entry name" value="Aldehyde oxidase/xanthine dehydrogenase, molybdopterin binding domain"/>
    <property type="match status" value="1"/>
</dbReference>
<dbReference type="SUPFAM" id="SSF56003">
    <property type="entry name" value="Molybdenum cofactor-binding domain"/>
    <property type="match status" value="1"/>
</dbReference>
<evidence type="ECO:0000313" key="2">
    <source>
        <dbReference type="EMBL" id="MBZ3882743.1"/>
    </source>
</evidence>
<feature type="region of interest" description="Disordered" evidence="1">
    <location>
        <begin position="1"/>
        <end position="28"/>
    </location>
</feature>
<dbReference type="InterPro" id="IPR037165">
    <property type="entry name" value="AldOxase/xan_DH_Mopterin-bd_sf"/>
</dbReference>
<dbReference type="EMBL" id="JAATJV010383212">
    <property type="protein sequence ID" value="MBZ3882743.1"/>
    <property type="molecule type" value="Genomic_DNA"/>
</dbReference>
<keyword evidence="3" id="KW-1185">Reference proteome</keyword>
<dbReference type="GO" id="GO:0016491">
    <property type="term" value="F:oxidoreductase activity"/>
    <property type="evidence" value="ECO:0007669"/>
    <property type="project" value="InterPro"/>
</dbReference>
<dbReference type="PANTHER" id="PTHR45444">
    <property type="entry name" value="XANTHINE DEHYDROGENASE"/>
    <property type="match status" value="1"/>
</dbReference>
<proteinExistence type="predicted"/>
<gene>
    <name evidence="2" type="ORF">SUZIE_169465</name>
</gene>